<accession>A0AAD4ZGP1</accession>
<feature type="compositionally biased region" description="Polar residues" evidence="1">
    <location>
        <begin position="45"/>
        <end position="79"/>
    </location>
</feature>
<protein>
    <submittedName>
        <fullName evidence="2">Uncharacterized protein</fullName>
    </submittedName>
</protein>
<comment type="caution">
    <text evidence="2">The sequence shown here is derived from an EMBL/GenBank/DDBJ whole genome shotgun (WGS) entry which is preliminary data.</text>
</comment>
<proteinExistence type="predicted"/>
<dbReference type="Proteomes" id="UP001054821">
    <property type="component" value="Chromosome 2"/>
</dbReference>
<keyword evidence="3" id="KW-1185">Reference proteome</keyword>
<gene>
    <name evidence="2" type="ORF">L3X38_013996</name>
</gene>
<feature type="region of interest" description="Disordered" evidence="1">
    <location>
        <begin position="1"/>
        <end position="24"/>
    </location>
</feature>
<reference evidence="2 3" key="1">
    <citation type="journal article" date="2022" name="G3 (Bethesda)">
        <title>Whole-genome sequence and methylome profiling of the almond [Prunus dulcis (Mill.) D.A. Webb] cultivar 'Nonpareil'.</title>
        <authorList>
            <person name="D'Amico-Willman K.M."/>
            <person name="Ouma W.Z."/>
            <person name="Meulia T."/>
            <person name="Sideli G.M."/>
            <person name="Gradziel T.M."/>
            <person name="Fresnedo-Ramirez J."/>
        </authorList>
    </citation>
    <scope>NUCLEOTIDE SEQUENCE [LARGE SCALE GENOMIC DNA]</scope>
    <source>
        <strain evidence="2">Clone GOH B32 T37-40</strain>
    </source>
</reference>
<feature type="region of interest" description="Disordered" evidence="1">
    <location>
        <begin position="39"/>
        <end position="79"/>
    </location>
</feature>
<organism evidence="2 3">
    <name type="scientific">Prunus dulcis</name>
    <name type="common">Almond</name>
    <name type="synonym">Amygdalus dulcis</name>
    <dbReference type="NCBI Taxonomy" id="3755"/>
    <lineage>
        <taxon>Eukaryota</taxon>
        <taxon>Viridiplantae</taxon>
        <taxon>Streptophyta</taxon>
        <taxon>Embryophyta</taxon>
        <taxon>Tracheophyta</taxon>
        <taxon>Spermatophyta</taxon>
        <taxon>Magnoliopsida</taxon>
        <taxon>eudicotyledons</taxon>
        <taxon>Gunneridae</taxon>
        <taxon>Pentapetalae</taxon>
        <taxon>rosids</taxon>
        <taxon>fabids</taxon>
        <taxon>Rosales</taxon>
        <taxon>Rosaceae</taxon>
        <taxon>Amygdaloideae</taxon>
        <taxon>Amygdaleae</taxon>
        <taxon>Prunus</taxon>
    </lineage>
</organism>
<name>A0AAD4ZGP1_PRUDU</name>
<sequence length="79" mass="8837">MHWALMSWVPANEPVSSPREPKRQTARAEELYVSAWLVSGPYPSAPTSSGDRWSYPAISSRQQSDHLISSLLNPNRSNV</sequence>
<evidence type="ECO:0000256" key="1">
    <source>
        <dbReference type="SAM" id="MobiDB-lite"/>
    </source>
</evidence>
<dbReference type="AlphaFoldDB" id="A0AAD4ZGP1"/>
<dbReference type="EMBL" id="JAJFAZ020000002">
    <property type="protein sequence ID" value="KAI5346117.1"/>
    <property type="molecule type" value="Genomic_DNA"/>
</dbReference>
<evidence type="ECO:0000313" key="3">
    <source>
        <dbReference type="Proteomes" id="UP001054821"/>
    </source>
</evidence>
<evidence type="ECO:0000313" key="2">
    <source>
        <dbReference type="EMBL" id="KAI5346117.1"/>
    </source>
</evidence>